<evidence type="ECO:0000313" key="4">
    <source>
        <dbReference type="Proteomes" id="UP001470230"/>
    </source>
</evidence>
<dbReference type="SMART" id="SM00175">
    <property type="entry name" value="RAB"/>
    <property type="match status" value="1"/>
</dbReference>
<dbReference type="InterPro" id="IPR027417">
    <property type="entry name" value="P-loop_NTPase"/>
</dbReference>
<dbReference type="InterPro" id="IPR005225">
    <property type="entry name" value="Small_GTP-bd"/>
</dbReference>
<evidence type="ECO:0000256" key="1">
    <source>
        <dbReference type="ARBA" id="ARBA00022741"/>
    </source>
</evidence>
<dbReference type="SMART" id="SM00173">
    <property type="entry name" value="RAS"/>
    <property type="match status" value="1"/>
</dbReference>
<dbReference type="PRINTS" id="PR00449">
    <property type="entry name" value="RASTRNSFRMNG"/>
</dbReference>
<dbReference type="PANTHER" id="PTHR47978">
    <property type="match status" value="1"/>
</dbReference>
<name>A0ABR2IZE7_9EUKA</name>
<gene>
    <name evidence="3" type="ORF">M9Y10_008937</name>
</gene>
<organism evidence="3 4">
    <name type="scientific">Tritrichomonas musculus</name>
    <dbReference type="NCBI Taxonomy" id="1915356"/>
    <lineage>
        <taxon>Eukaryota</taxon>
        <taxon>Metamonada</taxon>
        <taxon>Parabasalia</taxon>
        <taxon>Tritrichomonadida</taxon>
        <taxon>Tritrichomonadidae</taxon>
        <taxon>Tritrichomonas</taxon>
    </lineage>
</organism>
<dbReference type="PROSITE" id="PS51419">
    <property type="entry name" value="RAB"/>
    <property type="match status" value="1"/>
</dbReference>
<dbReference type="EMBL" id="JAPFFF010000014">
    <property type="protein sequence ID" value="KAK8871024.1"/>
    <property type="molecule type" value="Genomic_DNA"/>
</dbReference>
<proteinExistence type="predicted"/>
<keyword evidence="1" id="KW-0547">Nucleotide-binding</keyword>
<dbReference type="Pfam" id="PF00071">
    <property type="entry name" value="Ras"/>
    <property type="match status" value="1"/>
</dbReference>
<dbReference type="SUPFAM" id="SSF52540">
    <property type="entry name" value="P-loop containing nucleoside triphosphate hydrolases"/>
    <property type="match status" value="1"/>
</dbReference>
<dbReference type="Proteomes" id="UP001470230">
    <property type="component" value="Unassembled WGS sequence"/>
</dbReference>
<dbReference type="SMART" id="SM00174">
    <property type="entry name" value="RHO"/>
    <property type="match status" value="1"/>
</dbReference>
<dbReference type="PROSITE" id="PS51421">
    <property type="entry name" value="RAS"/>
    <property type="match status" value="1"/>
</dbReference>
<dbReference type="SMART" id="SM00176">
    <property type="entry name" value="RAN"/>
    <property type="match status" value="1"/>
</dbReference>
<feature type="region of interest" description="Disordered" evidence="2">
    <location>
        <begin position="200"/>
        <end position="223"/>
    </location>
</feature>
<evidence type="ECO:0000313" key="3">
    <source>
        <dbReference type="EMBL" id="KAK8871024.1"/>
    </source>
</evidence>
<evidence type="ECO:0000256" key="2">
    <source>
        <dbReference type="SAM" id="MobiDB-lite"/>
    </source>
</evidence>
<comment type="caution">
    <text evidence="3">The sequence shown here is derived from an EMBL/GenBank/DDBJ whole genome shotgun (WGS) entry which is preliminary data.</text>
</comment>
<reference evidence="3 4" key="1">
    <citation type="submission" date="2024-04" db="EMBL/GenBank/DDBJ databases">
        <title>Tritrichomonas musculus Genome.</title>
        <authorList>
            <person name="Alves-Ferreira E."/>
            <person name="Grigg M."/>
            <person name="Lorenzi H."/>
            <person name="Galac M."/>
        </authorList>
    </citation>
    <scope>NUCLEOTIDE SEQUENCE [LARGE SCALE GENOMIC DNA]</scope>
    <source>
        <strain evidence="3 4">EAF2021</strain>
    </source>
</reference>
<dbReference type="Gene3D" id="3.40.50.300">
    <property type="entry name" value="P-loop containing nucleotide triphosphate hydrolases"/>
    <property type="match status" value="1"/>
</dbReference>
<dbReference type="NCBIfam" id="TIGR00231">
    <property type="entry name" value="small_GTP"/>
    <property type="match status" value="1"/>
</dbReference>
<keyword evidence="4" id="KW-1185">Reference proteome</keyword>
<accession>A0ABR2IZE7</accession>
<dbReference type="InterPro" id="IPR001806">
    <property type="entry name" value="Small_GTPase"/>
</dbReference>
<protein>
    <submittedName>
        <fullName evidence="3">Uncharacterized protein</fullName>
    </submittedName>
</protein>
<sequence length="223" mass="24410">MSEADIGFGFKVIFVGNSGVGKTAAVQKFCNDYFPETHVPSLVSQFYERSFELTNSSETIDIMIWDTPGRESLGLLAADAFSNSNICVVFYSFTDRASFEAVPQWVEKVKAIAVDVMIVLVENKIDLLQDGQVSSDEAQRMASQLESPLFRISVRESLNLRNLFTFIAVTLQSKFLSSLNSLPRGSDAFFVSNVDDQNATDNKGSTSNAQSGNSGNNTHCSIA</sequence>